<evidence type="ECO:0000313" key="2">
    <source>
        <dbReference type="Proteomes" id="UP000708208"/>
    </source>
</evidence>
<keyword evidence="2" id="KW-1185">Reference proteome</keyword>
<feature type="non-terminal residue" evidence="1">
    <location>
        <position position="1"/>
    </location>
</feature>
<reference evidence="1" key="1">
    <citation type="submission" date="2021-06" db="EMBL/GenBank/DDBJ databases">
        <authorList>
            <person name="Hodson N. C."/>
            <person name="Mongue J. A."/>
            <person name="Jaron S. K."/>
        </authorList>
    </citation>
    <scope>NUCLEOTIDE SEQUENCE</scope>
</reference>
<evidence type="ECO:0000313" key="1">
    <source>
        <dbReference type="EMBL" id="CAG7820892.1"/>
    </source>
</evidence>
<gene>
    <name evidence="1" type="ORF">AFUS01_LOCUS31263</name>
</gene>
<proteinExistence type="predicted"/>
<accession>A0A8J2KW17</accession>
<dbReference type="Proteomes" id="UP000708208">
    <property type="component" value="Unassembled WGS sequence"/>
</dbReference>
<dbReference type="EMBL" id="CAJVCH010493404">
    <property type="protein sequence ID" value="CAG7820892.1"/>
    <property type="molecule type" value="Genomic_DNA"/>
</dbReference>
<name>A0A8J2KW17_9HEXA</name>
<dbReference type="AlphaFoldDB" id="A0A8J2KW17"/>
<protein>
    <submittedName>
        <fullName evidence="1">Uncharacterized protein</fullName>
    </submittedName>
</protein>
<sequence length="150" mass="17323">KAFRNHKPKNSKASNQSCPENWAYLRQYHKCYELYSKGPCGERMEFIGVNKTAAMNYLNRDPVLQENGWFQPRGMQGQCYNSGVSYRLELDPCPTSKLGAYFSQYYFWKHVCYAKRLHDVAPSIQNDPVYVCAEGFELDPNGGCERPTNL</sequence>
<organism evidence="1 2">
    <name type="scientific">Allacma fusca</name>
    <dbReference type="NCBI Taxonomy" id="39272"/>
    <lineage>
        <taxon>Eukaryota</taxon>
        <taxon>Metazoa</taxon>
        <taxon>Ecdysozoa</taxon>
        <taxon>Arthropoda</taxon>
        <taxon>Hexapoda</taxon>
        <taxon>Collembola</taxon>
        <taxon>Symphypleona</taxon>
        <taxon>Sminthuridae</taxon>
        <taxon>Allacma</taxon>
    </lineage>
</organism>
<comment type="caution">
    <text evidence="1">The sequence shown here is derived from an EMBL/GenBank/DDBJ whole genome shotgun (WGS) entry which is preliminary data.</text>
</comment>